<feature type="non-terminal residue" evidence="2">
    <location>
        <position position="56"/>
    </location>
</feature>
<dbReference type="Gene3D" id="3.30.70.3000">
    <property type="match status" value="1"/>
</dbReference>
<evidence type="ECO:0000313" key="2">
    <source>
        <dbReference type="EMBL" id="CAK5274883.1"/>
    </source>
</evidence>
<dbReference type="Proteomes" id="UP001295794">
    <property type="component" value="Unassembled WGS sequence"/>
</dbReference>
<evidence type="ECO:0000313" key="3">
    <source>
        <dbReference type="Proteomes" id="UP001295794"/>
    </source>
</evidence>
<dbReference type="InterPro" id="IPR038469">
    <property type="entry name" value="tRNAHis_GuaTrfase_Thg1_sf"/>
</dbReference>
<protein>
    <recommendedName>
        <fullName evidence="1">Thg1 C-terminal domain-containing protein</fullName>
    </recommendedName>
</protein>
<accession>A0AAD2Q4C6</accession>
<sequence length="56" mass="6537">TTQAHSVLKGTLSKQKHERLFSRFQINYNALDARFRKDSVLVREEFCDTLPFHCPG</sequence>
<keyword evidence="3" id="KW-1185">Reference proteome</keyword>
<reference evidence="2" key="1">
    <citation type="submission" date="2023-11" db="EMBL/GenBank/DDBJ databases">
        <authorList>
            <person name="De Vega J J."/>
            <person name="De Vega J J."/>
        </authorList>
    </citation>
    <scope>NUCLEOTIDE SEQUENCE</scope>
</reference>
<dbReference type="InterPro" id="IPR025845">
    <property type="entry name" value="Thg1_C_dom"/>
</dbReference>
<feature type="domain" description="Thg1 C-terminal" evidence="1">
    <location>
        <begin position="2"/>
        <end position="45"/>
    </location>
</feature>
<comment type="caution">
    <text evidence="2">The sequence shown here is derived from an EMBL/GenBank/DDBJ whole genome shotgun (WGS) entry which is preliminary data.</text>
</comment>
<name>A0AAD2Q4C6_9AGAR</name>
<dbReference type="Pfam" id="PF14413">
    <property type="entry name" value="Thg1C"/>
    <property type="match status" value="1"/>
</dbReference>
<dbReference type="AlphaFoldDB" id="A0AAD2Q4C6"/>
<proteinExistence type="predicted"/>
<evidence type="ECO:0000259" key="1">
    <source>
        <dbReference type="Pfam" id="PF14413"/>
    </source>
</evidence>
<dbReference type="EMBL" id="CAVNYO010000403">
    <property type="protein sequence ID" value="CAK5274883.1"/>
    <property type="molecule type" value="Genomic_DNA"/>
</dbReference>
<organism evidence="2 3">
    <name type="scientific">Mycena citricolor</name>
    <dbReference type="NCBI Taxonomy" id="2018698"/>
    <lineage>
        <taxon>Eukaryota</taxon>
        <taxon>Fungi</taxon>
        <taxon>Dikarya</taxon>
        <taxon>Basidiomycota</taxon>
        <taxon>Agaricomycotina</taxon>
        <taxon>Agaricomycetes</taxon>
        <taxon>Agaricomycetidae</taxon>
        <taxon>Agaricales</taxon>
        <taxon>Marasmiineae</taxon>
        <taxon>Mycenaceae</taxon>
        <taxon>Mycena</taxon>
    </lineage>
</organism>
<gene>
    <name evidence="2" type="ORF">MYCIT1_LOCUS22263</name>
</gene>